<reference evidence="2 3" key="1">
    <citation type="submission" date="2016-10" db="EMBL/GenBank/DDBJ databases">
        <authorList>
            <person name="de Groot N.N."/>
        </authorList>
    </citation>
    <scope>NUCLEOTIDE SEQUENCE [LARGE SCALE GENOMIC DNA]</scope>
    <source>
        <strain evidence="2 3">DSM 44149</strain>
    </source>
</reference>
<organism evidence="2 3">
    <name type="scientific">Allokutzneria albata</name>
    <name type="common">Kibdelosporangium albatum</name>
    <dbReference type="NCBI Taxonomy" id="211114"/>
    <lineage>
        <taxon>Bacteria</taxon>
        <taxon>Bacillati</taxon>
        <taxon>Actinomycetota</taxon>
        <taxon>Actinomycetes</taxon>
        <taxon>Pseudonocardiales</taxon>
        <taxon>Pseudonocardiaceae</taxon>
        <taxon>Allokutzneria</taxon>
    </lineage>
</organism>
<dbReference type="PANTHER" id="PTHR45527:SF1">
    <property type="entry name" value="FATTY ACID SYNTHASE"/>
    <property type="match status" value="1"/>
</dbReference>
<dbReference type="eggNOG" id="COG1020">
    <property type="taxonomic scope" value="Bacteria"/>
</dbReference>
<dbReference type="GO" id="GO:0031177">
    <property type="term" value="F:phosphopantetheine binding"/>
    <property type="evidence" value="ECO:0007669"/>
    <property type="project" value="TreeGrafter"/>
</dbReference>
<dbReference type="OrthoDB" id="2472181at2"/>
<sequence>MIPSFAQHQRLVGGRHVHALSNTVAIGLRLVGALNVDALSRAVAELLRRHEALRMVFPGDDSVELHTDGAPLWTIEADDPSRALEILVRNASRPFDLARGPLFRVTLVRVAPTLHLLGLELDHQITDGWSNRVLVQDLLHLYSAFAADEAPPPPPAALRFASFAEQERSRNFDRQVHYWRKQLAGISLVPDSGLRDRPGSPGVGEVSVTVDAAPIVDFARSHGVSPVPVITAAVQAVTWKRRLSWMRPDEAADVAIISWLANRIAPLVDHTVGYFATRTVLRTDLSGDPGFAEVVDRASRTLWGALRHQRVPHAALLRLLEPGRYGSIYDGAAPAFLELNVSSGMQLPRMPGLLVEQVEVPLVRVPAGGLKVSGLLAGGELVLRMAYREELFSSEWCEGFLGDVRGYVVAGVQDPAVCL</sequence>
<dbReference type="Gene3D" id="3.30.559.10">
    <property type="entry name" value="Chloramphenicol acetyltransferase-like domain"/>
    <property type="match status" value="1"/>
</dbReference>
<dbReference type="GO" id="GO:0005829">
    <property type="term" value="C:cytosol"/>
    <property type="evidence" value="ECO:0007669"/>
    <property type="project" value="TreeGrafter"/>
</dbReference>
<evidence type="ECO:0000313" key="2">
    <source>
        <dbReference type="EMBL" id="SDM23185.1"/>
    </source>
</evidence>
<evidence type="ECO:0000259" key="1">
    <source>
        <dbReference type="Pfam" id="PF00668"/>
    </source>
</evidence>
<dbReference type="RefSeq" id="WP_081900842.1">
    <property type="nucleotide sequence ID" value="NZ_JOEF01000047.1"/>
</dbReference>
<dbReference type="STRING" id="211114.SAMN04489726_0493"/>
<dbReference type="GO" id="GO:0008610">
    <property type="term" value="P:lipid biosynthetic process"/>
    <property type="evidence" value="ECO:0007669"/>
    <property type="project" value="UniProtKB-ARBA"/>
</dbReference>
<dbReference type="InterPro" id="IPR023213">
    <property type="entry name" value="CAT-like_dom_sf"/>
</dbReference>
<gene>
    <name evidence="2" type="ORF">SAMN04489726_0493</name>
</gene>
<dbReference type="GO" id="GO:0043041">
    <property type="term" value="P:amino acid activation for nonribosomal peptide biosynthetic process"/>
    <property type="evidence" value="ECO:0007669"/>
    <property type="project" value="TreeGrafter"/>
</dbReference>
<dbReference type="PANTHER" id="PTHR45527">
    <property type="entry name" value="NONRIBOSOMAL PEPTIDE SYNTHETASE"/>
    <property type="match status" value="1"/>
</dbReference>
<name>A0A1G9RL88_ALLAB</name>
<dbReference type="GO" id="GO:0009239">
    <property type="term" value="P:enterobactin biosynthetic process"/>
    <property type="evidence" value="ECO:0007669"/>
    <property type="project" value="TreeGrafter"/>
</dbReference>
<keyword evidence="3" id="KW-1185">Reference proteome</keyword>
<accession>A0A1G9RL88</accession>
<feature type="domain" description="Condensation" evidence="1">
    <location>
        <begin position="26"/>
        <end position="321"/>
    </location>
</feature>
<dbReference type="Pfam" id="PF00668">
    <property type="entry name" value="Condensation"/>
    <property type="match status" value="1"/>
</dbReference>
<proteinExistence type="predicted"/>
<dbReference type="GO" id="GO:0047527">
    <property type="term" value="F:2,3-dihydroxybenzoate-serine ligase activity"/>
    <property type="evidence" value="ECO:0007669"/>
    <property type="project" value="TreeGrafter"/>
</dbReference>
<dbReference type="AlphaFoldDB" id="A0A1G9RL88"/>
<dbReference type="GO" id="GO:0009366">
    <property type="term" value="C:enterobactin synthetase complex"/>
    <property type="evidence" value="ECO:0007669"/>
    <property type="project" value="TreeGrafter"/>
</dbReference>
<evidence type="ECO:0000313" key="3">
    <source>
        <dbReference type="Proteomes" id="UP000183376"/>
    </source>
</evidence>
<dbReference type="InterPro" id="IPR001242">
    <property type="entry name" value="Condensation_dom"/>
</dbReference>
<dbReference type="Proteomes" id="UP000183376">
    <property type="component" value="Chromosome I"/>
</dbReference>
<dbReference type="Gene3D" id="3.30.559.30">
    <property type="entry name" value="Nonribosomal peptide synthetase, condensation domain"/>
    <property type="match status" value="1"/>
</dbReference>
<dbReference type="EMBL" id="LT629701">
    <property type="protein sequence ID" value="SDM23185.1"/>
    <property type="molecule type" value="Genomic_DNA"/>
</dbReference>
<protein>
    <submittedName>
        <fullName evidence="2">Condensation domain-containing protein</fullName>
    </submittedName>
</protein>
<dbReference type="SUPFAM" id="SSF52777">
    <property type="entry name" value="CoA-dependent acyltransferases"/>
    <property type="match status" value="2"/>
</dbReference>